<evidence type="ECO:0000256" key="2">
    <source>
        <dbReference type="ARBA" id="ARBA00006218"/>
    </source>
</evidence>
<comment type="similarity">
    <text evidence="2 7">Belongs to the TRAPP small subunits family. BET3 subfamily.</text>
</comment>
<proteinExistence type="inferred from homology"/>
<keyword evidence="5 7" id="KW-0931">ER-Golgi transport</keyword>
<keyword evidence="4 7" id="KW-0256">Endoplasmic reticulum</keyword>
<evidence type="ECO:0000256" key="1">
    <source>
        <dbReference type="ARBA" id="ARBA00004240"/>
    </source>
</evidence>
<dbReference type="Gene3D" id="3.30.1380.20">
    <property type="entry name" value="Trafficking protein particle complex subunit 3"/>
    <property type="match status" value="1"/>
</dbReference>
<dbReference type="GO" id="GO:1990072">
    <property type="term" value="C:TRAPPIII protein complex"/>
    <property type="evidence" value="ECO:0007669"/>
    <property type="project" value="TreeGrafter"/>
</dbReference>
<dbReference type="OrthoDB" id="10254842at2759"/>
<evidence type="ECO:0000313" key="9">
    <source>
        <dbReference type="EMBL" id="RPB15851.1"/>
    </source>
</evidence>
<gene>
    <name evidence="9" type="ORF">P167DRAFT_571033</name>
</gene>
<sequence>MSRQETPFVPFSPNPSLQQGTPTSTAPLKHSLTASSTSNLRYSSSRKSIYDRHLNRSQRSELSKASFAFLFGEMVQYAQKRVSGIQDLEKKLVLNFTVVLIATGVTQFDIPQGWDIVLNLHGYTIGQRLLELLLWRDGRSAKRETRILGILQFITTTLYRSVFNKPADGLEKSRDNEDEYMLIDNDPMVSSYISVPKEMSQLNCAAFVAGIIEAVLDGCLFPSRVTAHSVPTDQYPGKTVFLIKFDESVLEREAVL</sequence>
<comment type="function">
    <text evidence="7">Plays a key role in the late stages of endoplasmic reticulum to Golgi traffic.</text>
</comment>
<keyword evidence="6 7" id="KW-0333">Golgi apparatus</keyword>
<comment type="subunit">
    <text evidence="7">Part of the multisubunit TRAPP (transport protein particle) complex.</text>
</comment>
<name>A0A3N4L5D9_9PEZI</name>
<evidence type="ECO:0000256" key="4">
    <source>
        <dbReference type="ARBA" id="ARBA00022824"/>
    </source>
</evidence>
<dbReference type="CDD" id="cd14943">
    <property type="entry name" value="TRAPPC5_Trs31"/>
    <property type="match status" value="1"/>
</dbReference>
<accession>A0A3N4L5D9</accession>
<evidence type="ECO:0000256" key="7">
    <source>
        <dbReference type="PIRNR" id="PIRNR017479"/>
    </source>
</evidence>
<dbReference type="InterPro" id="IPR024096">
    <property type="entry name" value="NO_sig/Golgi_transp_ligand-bd"/>
</dbReference>
<dbReference type="EMBL" id="ML119111">
    <property type="protein sequence ID" value="RPB15851.1"/>
    <property type="molecule type" value="Genomic_DNA"/>
</dbReference>
<organism evidence="9 10">
    <name type="scientific">Morchella conica CCBAS932</name>
    <dbReference type="NCBI Taxonomy" id="1392247"/>
    <lineage>
        <taxon>Eukaryota</taxon>
        <taxon>Fungi</taxon>
        <taxon>Dikarya</taxon>
        <taxon>Ascomycota</taxon>
        <taxon>Pezizomycotina</taxon>
        <taxon>Pezizomycetes</taxon>
        <taxon>Pezizales</taxon>
        <taxon>Morchellaceae</taxon>
        <taxon>Morchella</taxon>
    </lineage>
</organism>
<reference evidence="9 10" key="1">
    <citation type="journal article" date="2018" name="Nat. Ecol. Evol.">
        <title>Pezizomycetes genomes reveal the molecular basis of ectomycorrhizal truffle lifestyle.</title>
        <authorList>
            <person name="Murat C."/>
            <person name="Payen T."/>
            <person name="Noel B."/>
            <person name="Kuo A."/>
            <person name="Morin E."/>
            <person name="Chen J."/>
            <person name="Kohler A."/>
            <person name="Krizsan K."/>
            <person name="Balestrini R."/>
            <person name="Da Silva C."/>
            <person name="Montanini B."/>
            <person name="Hainaut M."/>
            <person name="Levati E."/>
            <person name="Barry K.W."/>
            <person name="Belfiori B."/>
            <person name="Cichocki N."/>
            <person name="Clum A."/>
            <person name="Dockter R.B."/>
            <person name="Fauchery L."/>
            <person name="Guy J."/>
            <person name="Iotti M."/>
            <person name="Le Tacon F."/>
            <person name="Lindquist E.A."/>
            <person name="Lipzen A."/>
            <person name="Malagnac F."/>
            <person name="Mello A."/>
            <person name="Molinier V."/>
            <person name="Miyauchi S."/>
            <person name="Poulain J."/>
            <person name="Riccioni C."/>
            <person name="Rubini A."/>
            <person name="Sitrit Y."/>
            <person name="Splivallo R."/>
            <person name="Traeger S."/>
            <person name="Wang M."/>
            <person name="Zifcakova L."/>
            <person name="Wipf D."/>
            <person name="Zambonelli A."/>
            <person name="Paolocci F."/>
            <person name="Nowrousian M."/>
            <person name="Ottonello S."/>
            <person name="Baldrian P."/>
            <person name="Spatafora J.W."/>
            <person name="Henrissat B."/>
            <person name="Nagy L.G."/>
            <person name="Aury J.M."/>
            <person name="Wincker P."/>
            <person name="Grigoriev I.V."/>
            <person name="Bonfante P."/>
            <person name="Martin F.M."/>
        </authorList>
    </citation>
    <scope>NUCLEOTIDE SEQUENCE [LARGE SCALE GENOMIC DNA]</scope>
    <source>
        <strain evidence="9 10">CCBAS932</strain>
    </source>
</reference>
<keyword evidence="3 7" id="KW-0813">Transport</keyword>
<dbReference type="PIRSF" id="PIRSF017479">
    <property type="entry name" value="TRAPP_I_complex_Trs31"/>
    <property type="match status" value="1"/>
</dbReference>
<dbReference type="GO" id="GO:0006888">
    <property type="term" value="P:endoplasmic reticulum to Golgi vesicle-mediated transport"/>
    <property type="evidence" value="ECO:0007669"/>
    <property type="project" value="TreeGrafter"/>
</dbReference>
<dbReference type="InParanoid" id="A0A3N4L5D9"/>
<dbReference type="InterPro" id="IPR007194">
    <property type="entry name" value="TRAPP_component"/>
</dbReference>
<dbReference type="GO" id="GO:1990070">
    <property type="term" value="C:TRAPPI protein complex"/>
    <property type="evidence" value="ECO:0007669"/>
    <property type="project" value="TreeGrafter"/>
</dbReference>
<evidence type="ECO:0000313" key="10">
    <source>
        <dbReference type="Proteomes" id="UP000277580"/>
    </source>
</evidence>
<dbReference type="AlphaFoldDB" id="A0A3N4L5D9"/>
<dbReference type="GO" id="GO:1990071">
    <property type="term" value="C:TRAPPII protein complex"/>
    <property type="evidence" value="ECO:0007669"/>
    <property type="project" value="TreeGrafter"/>
</dbReference>
<dbReference type="Proteomes" id="UP000277580">
    <property type="component" value="Unassembled WGS sequence"/>
</dbReference>
<comment type="subcellular location">
    <subcellularLocation>
        <location evidence="1">Endoplasmic reticulum</location>
    </subcellularLocation>
    <subcellularLocation>
        <location evidence="7">Golgi apparatus</location>
        <location evidence="7">cis-Golgi network</location>
    </subcellularLocation>
</comment>
<dbReference type="PANTHER" id="PTHR20902">
    <property type="entry name" value="41-2 PROTEIN ANTIGEN-RELATED"/>
    <property type="match status" value="1"/>
</dbReference>
<keyword evidence="10" id="KW-1185">Reference proteome</keyword>
<evidence type="ECO:0000256" key="6">
    <source>
        <dbReference type="ARBA" id="ARBA00023034"/>
    </source>
</evidence>
<feature type="compositionally biased region" description="Polar residues" evidence="8">
    <location>
        <begin position="14"/>
        <end position="26"/>
    </location>
</feature>
<dbReference type="PANTHER" id="PTHR20902:SF0">
    <property type="entry name" value="TRAFFICKING PROTEIN PARTICLE COMPLEX SUBUNIT 5"/>
    <property type="match status" value="1"/>
</dbReference>
<dbReference type="SUPFAM" id="SSF111126">
    <property type="entry name" value="Ligand-binding domain in the NO signalling and Golgi transport"/>
    <property type="match status" value="1"/>
</dbReference>
<dbReference type="FunCoup" id="A0A3N4L5D9">
    <property type="interactions" value="372"/>
</dbReference>
<evidence type="ECO:0000256" key="8">
    <source>
        <dbReference type="SAM" id="MobiDB-lite"/>
    </source>
</evidence>
<evidence type="ECO:0000256" key="5">
    <source>
        <dbReference type="ARBA" id="ARBA00022892"/>
    </source>
</evidence>
<dbReference type="STRING" id="1392247.A0A3N4L5D9"/>
<protein>
    <recommendedName>
        <fullName evidence="7">Trafficking protein particle complex subunit</fullName>
    </recommendedName>
</protein>
<dbReference type="InterPro" id="IPR016696">
    <property type="entry name" value="TRAPP-I_su5"/>
</dbReference>
<dbReference type="GO" id="GO:0005783">
    <property type="term" value="C:endoplasmic reticulum"/>
    <property type="evidence" value="ECO:0007669"/>
    <property type="project" value="UniProtKB-SubCell"/>
</dbReference>
<dbReference type="Pfam" id="PF04051">
    <property type="entry name" value="TRAPP"/>
    <property type="match status" value="1"/>
</dbReference>
<feature type="region of interest" description="Disordered" evidence="8">
    <location>
        <begin position="1"/>
        <end position="30"/>
    </location>
</feature>
<evidence type="ECO:0000256" key="3">
    <source>
        <dbReference type="ARBA" id="ARBA00022448"/>
    </source>
</evidence>